<evidence type="ECO:0000259" key="6">
    <source>
        <dbReference type="PROSITE" id="PS50111"/>
    </source>
</evidence>
<dbReference type="InterPro" id="IPR024478">
    <property type="entry name" value="HlyB_4HB_MCP"/>
</dbReference>
<evidence type="ECO:0000313" key="8">
    <source>
        <dbReference type="Proteomes" id="UP000297940"/>
    </source>
</evidence>
<dbReference type="EMBL" id="RQHK01000015">
    <property type="protein sequence ID" value="TGM74014.1"/>
    <property type="molecule type" value="Genomic_DNA"/>
</dbReference>
<reference evidence="8" key="1">
    <citation type="journal article" date="2019" name="PLoS Negl. Trop. Dis.">
        <title>Revisiting the worldwide diversity of Leptospira species in the environment.</title>
        <authorList>
            <person name="Vincent A.T."/>
            <person name="Schiettekatte O."/>
            <person name="Bourhy P."/>
            <person name="Veyrier F.J."/>
            <person name="Picardeau M."/>
        </authorList>
    </citation>
    <scope>NUCLEOTIDE SEQUENCE [LARGE SCALE GENOMIC DNA]</scope>
    <source>
        <strain evidence="8">201601298</strain>
    </source>
</reference>
<dbReference type="SUPFAM" id="SSF58104">
    <property type="entry name" value="Methyl-accepting chemotaxis protein (MCP) signaling domain"/>
    <property type="match status" value="1"/>
</dbReference>
<evidence type="ECO:0000256" key="4">
    <source>
        <dbReference type="SAM" id="Coils"/>
    </source>
</evidence>
<evidence type="ECO:0000256" key="5">
    <source>
        <dbReference type="SAM" id="Phobius"/>
    </source>
</evidence>
<keyword evidence="4" id="KW-0175">Coiled coil</keyword>
<dbReference type="Proteomes" id="UP000297940">
    <property type="component" value="Unassembled WGS sequence"/>
</dbReference>
<name>A0ABY2NY71_9LEPT</name>
<dbReference type="InterPro" id="IPR004089">
    <property type="entry name" value="MCPsignal_dom"/>
</dbReference>
<accession>A0ABY2NY71</accession>
<keyword evidence="1" id="KW-0145">Chemotaxis</keyword>
<organism evidence="7 8">
    <name type="scientific">Leptospira mtsangambouensis</name>
    <dbReference type="NCBI Taxonomy" id="2484912"/>
    <lineage>
        <taxon>Bacteria</taxon>
        <taxon>Pseudomonadati</taxon>
        <taxon>Spirochaetota</taxon>
        <taxon>Spirochaetia</taxon>
        <taxon>Leptospirales</taxon>
        <taxon>Leptospiraceae</taxon>
        <taxon>Leptospira</taxon>
    </lineage>
</organism>
<feature type="domain" description="Methyl-accepting transducer" evidence="6">
    <location>
        <begin position="224"/>
        <end position="439"/>
    </location>
</feature>
<evidence type="ECO:0000256" key="1">
    <source>
        <dbReference type="ARBA" id="ARBA00022500"/>
    </source>
</evidence>
<dbReference type="PANTHER" id="PTHR43531">
    <property type="entry name" value="PROTEIN ICFG"/>
    <property type="match status" value="1"/>
</dbReference>
<evidence type="ECO:0000256" key="2">
    <source>
        <dbReference type="ARBA" id="ARBA00029447"/>
    </source>
</evidence>
<dbReference type="Gene3D" id="1.10.287.950">
    <property type="entry name" value="Methyl-accepting chemotaxis protein"/>
    <property type="match status" value="1"/>
</dbReference>
<sequence length="506" mass="55074">MFNLNSMTVKGKLILGFSLLIFFIGIGTGSGIYSVNIFNNKVTDIVLIYSPKVQLSEKIRAKFLWITRAEKNLILDQTTELMNKRLSDKARYTEELLSYIENLEKLSNQKDKQKLQELKAAYKEYSDAFELVKVVALKNQTQQAQDISNGKGRPAADKFDKIADEIALTVTNEINEANRLTDEYYQNVFIFMSALFVVSAVVSILIAIWIIVSITKALNSAVEIATTVSTAAEQVSATAYSLSQGASEQAASIEESTASIEEMSSSVSQNSQAAIETNEIASQSANETTKGRESVFKTLDAMKNISSKIKIIEEIAYQTNLLALNAAIEAARAGKHGKGFAVVADEVRKLAERSQVAAQEINQLSFNSVSLAEEAGKVIEEIVPSISKTAELVSSIADASREQSSGINQISLAMTQMDQTTQIAASSSEELAATSNELKQQSGHLMEIMGTLVKVDKEKIAISKQTKNITNIPGDLKNIAAEFGKNNKSSNGFGSGIEHNALTEKF</sequence>
<proteinExistence type="inferred from homology"/>
<dbReference type="Pfam" id="PF00015">
    <property type="entry name" value="MCPsignal"/>
    <property type="match status" value="1"/>
</dbReference>
<keyword evidence="3" id="KW-0807">Transducer</keyword>
<dbReference type="PANTHER" id="PTHR43531:SF11">
    <property type="entry name" value="METHYL-ACCEPTING CHEMOTAXIS PROTEIN 3"/>
    <property type="match status" value="1"/>
</dbReference>
<evidence type="ECO:0000313" key="7">
    <source>
        <dbReference type="EMBL" id="TGM74014.1"/>
    </source>
</evidence>
<dbReference type="Pfam" id="PF12729">
    <property type="entry name" value="4HB_MCP_1"/>
    <property type="match status" value="1"/>
</dbReference>
<dbReference type="PROSITE" id="PS50111">
    <property type="entry name" value="CHEMOTAXIS_TRANSDUC_2"/>
    <property type="match status" value="1"/>
</dbReference>
<dbReference type="CDD" id="cd11386">
    <property type="entry name" value="MCP_signal"/>
    <property type="match status" value="1"/>
</dbReference>
<feature type="coiled-coil region" evidence="4">
    <location>
        <begin position="89"/>
        <end position="128"/>
    </location>
</feature>
<dbReference type="SMART" id="SM00283">
    <property type="entry name" value="MA"/>
    <property type="match status" value="1"/>
</dbReference>
<keyword evidence="5" id="KW-0812">Transmembrane</keyword>
<keyword evidence="5" id="KW-0472">Membrane</keyword>
<keyword evidence="8" id="KW-1185">Reference proteome</keyword>
<feature type="transmembrane region" description="Helical" evidence="5">
    <location>
        <begin position="188"/>
        <end position="212"/>
    </location>
</feature>
<gene>
    <name evidence="7" type="ORF">EHR01_10880</name>
</gene>
<dbReference type="RefSeq" id="WP_135694811.1">
    <property type="nucleotide sequence ID" value="NZ_RQHK01000015.1"/>
</dbReference>
<keyword evidence="5" id="KW-1133">Transmembrane helix</keyword>
<evidence type="ECO:0000256" key="3">
    <source>
        <dbReference type="PROSITE-ProRule" id="PRU00284"/>
    </source>
</evidence>
<dbReference type="InterPro" id="IPR051310">
    <property type="entry name" value="MCP_chemotaxis"/>
</dbReference>
<comment type="caution">
    <text evidence="7">The sequence shown here is derived from an EMBL/GenBank/DDBJ whole genome shotgun (WGS) entry which is preliminary data.</text>
</comment>
<comment type="similarity">
    <text evidence="2">Belongs to the methyl-accepting chemotaxis (MCP) protein family.</text>
</comment>
<protein>
    <submittedName>
        <fullName evidence="7">Methyl-accepting chemotaxis protein</fullName>
    </submittedName>
</protein>